<feature type="region of interest" description="Disordered" evidence="1">
    <location>
        <begin position="150"/>
        <end position="170"/>
    </location>
</feature>
<dbReference type="AlphaFoldDB" id="A0A8S3ZG06"/>
<protein>
    <submittedName>
        <fullName evidence="2">Uncharacterized protein</fullName>
    </submittedName>
</protein>
<name>A0A8S3ZG06_9EUPU</name>
<dbReference type="Gene3D" id="3.40.50.720">
    <property type="entry name" value="NAD(P)-binding Rossmann-like Domain"/>
    <property type="match status" value="1"/>
</dbReference>
<evidence type="ECO:0000256" key="1">
    <source>
        <dbReference type="SAM" id="MobiDB-lite"/>
    </source>
</evidence>
<accession>A0A8S3ZG06</accession>
<dbReference type="EMBL" id="CAJHNH020002968">
    <property type="protein sequence ID" value="CAG5128199.1"/>
    <property type="molecule type" value="Genomic_DNA"/>
</dbReference>
<dbReference type="OrthoDB" id="300709at2759"/>
<evidence type="ECO:0000313" key="2">
    <source>
        <dbReference type="EMBL" id="CAG5128199.1"/>
    </source>
</evidence>
<organism evidence="2 3">
    <name type="scientific">Candidula unifasciata</name>
    <dbReference type="NCBI Taxonomy" id="100452"/>
    <lineage>
        <taxon>Eukaryota</taxon>
        <taxon>Metazoa</taxon>
        <taxon>Spiralia</taxon>
        <taxon>Lophotrochozoa</taxon>
        <taxon>Mollusca</taxon>
        <taxon>Gastropoda</taxon>
        <taxon>Heterobranchia</taxon>
        <taxon>Euthyneura</taxon>
        <taxon>Panpulmonata</taxon>
        <taxon>Eupulmonata</taxon>
        <taxon>Stylommatophora</taxon>
        <taxon>Helicina</taxon>
        <taxon>Helicoidea</taxon>
        <taxon>Geomitridae</taxon>
        <taxon>Candidula</taxon>
    </lineage>
</organism>
<reference evidence="2" key="1">
    <citation type="submission" date="2021-04" db="EMBL/GenBank/DDBJ databases">
        <authorList>
            <consortium name="Molecular Ecology Group"/>
        </authorList>
    </citation>
    <scope>NUCLEOTIDE SEQUENCE</scope>
</reference>
<dbReference type="Proteomes" id="UP000678393">
    <property type="component" value="Unassembled WGS sequence"/>
</dbReference>
<dbReference type="Gene3D" id="3.90.25.10">
    <property type="entry name" value="UDP-galactose 4-epimerase, domain 1"/>
    <property type="match status" value="1"/>
</dbReference>
<feature type="compositionally biased region" description="Basic and acidic residues" evidence="1">
    <location>
        <begin position="150"/>
        <end position="169"/>
    </location>
</feature>
<feature type="non-terminal residue" evidence="2">
    <location>
        <position position="1"/>
    </location>
</feature>
<evidence type="ECO:0000313" key="3">
    <source>
        <dbReference type="Proteomes" id="UP000678393"/>
    </source>
</evidence>
<keyword evidence="3" id="KW-1185">Reference proteome</keyword>
<proteinExistence type="predicted"/>
<comment type="caution">
    <text evidence="2">The sequence shown here is derived from an EMBL/GenBank/DDBJ whole genome shotgun (WGS) entry which is preliminary data.</text>
</comment>
<sequence length="204" mass="23383">LPMGEVSLNCGSVYDFGCCIGKIALEPTSYLFRTIKLATSYLNVSEIAAKLDDHFPTMTFYDPKITLDDYRTLKLSEKNELTSMFGHYQTLPQWDRTTTYALYPTWRSFEQWIADSAKDLLCVLRFVNEKVFNTDTFDSTEALCTSRRRDLESDKRNQGARHEQSRGESDTMYSQLLYRIKQLSLRGSAAERDEIDSAAGTAMK</sequence>
<gene>
    <name evidence="2" type="ORF">CUNI_LOCUS13757</name>
</gene>